<evidence type="ECO:0000313" key="4">
    <source>
        <dbReference type="EMBL" id="EED36531.1"/>
    </source>
</evidence>
<dbReference type="AlphaFoldDB" id="B8KVZ2"/>
<evidence type="ECO:0000256" key="2">
    <source>
        <dbReference type="ARBA" id="ARBA00022803"/>
    </source>
</evidence>
<dbReference type="InterPro" id="IPR050498">
    <property type="entry name" value="Ycf3"/>
</dbReference>
<dbReference type="PANTHER" id="PTHR44858">
    <property type="entry name" value="TETRATRICOPEPTIDE REPEAT PROTEIN 6"/>
    <property type="match status" value="1"/>
</dbReference>
<evidence type="ECO:0000256" key="3">
    <source>
        <dbReference type="PROSITE-ProRule" id="PRU00339"/>
    </source>
</evidence>
<dbReference type="EMBL" id="DS999411">
    <property type="protein sequence ID" value="EED36531.1"/>
    <property type="molecule type" value="Genomic_DNA"/>
</dbReference>
<dbReference type="OrthoDB" id="9815894at2"/>
<gene>
    <name evidence="4" type="ORF">NOR51B_2483</name>
</gene>
<sequence>MNDVLTSIELPAVPEEELAELRKLGEDALKAGSIGPASLAIWQILSAAPRDDIGHILLKRLSMNDKVQRISYAQVTPLVKQYSVESNHQAVLLLLALMLLKKPDDPYAVNHFANAASQCGRVDLALLATWNGYQKSPNDPRLINALATALYEAEQFDSAIKLYRDLLDKRPNSTAVIAALGSAQARSGDPASAMETLSGGLEQHPGDADLMLRLGLVSKSYLLRVAGAGDSTAIEQANFNINAREAAVAKAAAYVVLGDFEKSVSELNSALEWNPKDHDVRASLANLQLMVGDYDAGFSNYSARFELEPELRLLESEKPQYTGAPLDGKTLLVWGEQGLGEQILFAPALEVMLNEPGRIIFATDSRLVARYQERYPDVKVVDRSNLHSLSGFDFQISAGDLFAQKWQELQLLPGDLWHPLLMSDKESVAECRASFPMDRPLIGVSWRGGRRDDPSAAAMRSLELKELLSAAVNAQVTFVNLQYGDCAAEVRKLGDARLVDSGIDNFNDIDSLLQLMAACDAVVTVDNANAHLAAAVGTDTHLVVPKQLPSFRWKNKAIQQLIFPAVTVHEQQTLGDWSVPAIQCWKAVLEG</sequence>
<dbReference type="eggNOG" id="COG0457">
    <property type="taxonomic scope" value="Bacteria"/>
</dbReference>
<keyword evidence="2 3" id="KW-0802">TPR repeat</keyword>
<evidence type="ECO:0000256" key="1">
    <source>
        <dbReference type="ARBA" id="ARBA00022737"/>
    </source>
</evidence>
<keyword evidence="1" id="KW-0677">Repeat</keyword>
<reference evidence="5" key="1">
    <citation type="journal article" date="2013" name="BMC Microbiol.">
        <title>Taxonomy and evolution of bacteriochlorophyll a-containing members of the OM60/NOR5 clade of marine gammaproteobacteria: description of Luminiphilus syltensis gen. nov., sp. nov., reclassification of Haliea rubra as Pseudohaliea rubra gen. nov., comb. nov., and emendation of Chromatocurvus halotolerans.</title>
        <authorList>
            <person name="Spring S."/>
            <person name="Riedel T."/>
            <person name="Sproer C."/>
            <person name="Yan S."/>
            <person name="Harder J."/>
            <person name="Fuchs B.M."/>
        </authorList>
    </citation>
    <scope>NUCLEOTIDE SEQUENCE [LARGE SCALE GENOMIC DNA]</scope>
    <source>
        <strain evidence="5">NOR51-B</strain>
    </source>
</reference>
<accession>B8KVZ2</accession>
<dbReference type="STRING" id="565045.NOR51B_2483"/>
<dbReference type="InterPro" id="IPR011990">
    <property type="entry name" value="TPR-like_helical_dom_sf"/>
</dbReference>
<keyword evidence="5" id="KW-1185">Reference proteome</keyword>
<evidence type="ECO:0000313" key="5">
    <source>
        <dbReference type="Proteomes" id="UP000004699"/>
    </source>
</evidence>
<organism evidence="4 5">
    <name type="scientific">Luminiphilus syltensis NOR5-1B</name>
    <dbReference type="NCBI Taxonomy" id="565045"/>
    <lineage>
        <taxon>Bacteria</taxon>
        <taxon>Pseudomonadati</taxon>
        <taxon>Pseudomonadota</taxon>
        <taxon>Gammaproteobacteria</taxon>
        <taxon>Cellvibrionales</taxon>
        <taxon>Halieaceae</taxon>
        <taxon>Luminiphilus</taxon>
    </lineage>
</organism>
<dbReference type="Pfam" id="PF14559">
    <property type="entry name" value="TPR_19"/>
    <property type="match status" value="1"/>
</dbReference>
<proteinExistence type="predicted"/>
<dbReference type="InterPro" id="IPR019734">
    <property type="entry name" value="TPR_rpt"/>
</dbReference>
<feature type="repeat" description="TPR" evidence="3">
    <location>
        <begin position="140"/>
        <end position="173"/>
    </location>
</feature>
<protein>
    <submittedName>
        <fullName evidence="4">Tetratricopeptide repeat domain protein</fullName>
    </submittedName>
</protein>
<dbReference type="PROSITE" id="PS50005">
    <property type="entry name" value="TPR"/>
    <property type="match status" value="2"/>
</dbReference>
<dbReference type="SMART" id="SM00028">
    <property type="entry name" value="TPR"/>
    <property type="match status" value="5"/>
</dbReference>
<dbReference type="SUPFAM" id="SSF48452">
    <property type="entry name" value="TPR-like"/>
    <property type="match status" value="1"/>
</dbReference>
<dbReference type="Gene3D" id="1.25.40.10">
    <property type="entry name" value="Tetratricopeptide repeat domain"/>
    <property type="match status" value="2"/>
</dbReference>
<feature type="repeat" description="TPR" evidence="3">
    <location>
        <begin position="244"/>
        <end position="277"/>
    </location>
</feature>
<dbReference type="PANTHER" id="PTHR44858:SF1">
    <property type="entry name" value="UDP-N-ACETYLGLUCOSAMINE--PEPTIDE N-ACETYLGLUCOSAMINYLTRANSFERASE SPINDLY-RELATED"/>
    <property type="match status" value="1"/>
</dbReference>
<dbReference type="RefSeq" id="WP_009021274.1">
    <property type="nucleotide sequence ID" value="NZ_DS999411.1"/>
</dbReference>
<name>B8KVZ2_9GAMM</name>
<dbReference type="Proteomes" id="UP000004699">
    <property type="component" value="Unassembled WGS sequence"/>
</dbReference>
<dbReference type="HOGENOM" id="CLU_461380_0_0_6"/>
<dbReference type="SUPFAM" id="SSF53756">
    <property type="entry name" value="UDP-Glycosyltransferase/glycogen phosphorylase"/>
    <property type="match status" value="1"/>
</dbReference>
<dbReference type="Gene3D" id="3.40.50.2000">
    <property type="entry name" value="Glycogen Phosphorylase B"/>
    <property type="match status" value="1"/>
</dbReference>